<feature type="transmembrane region" description="Helical" evidence="6">
    <location>
        <begin position="287"/>
        <end position="306"/>
    </location>
</feature>
<evidence type="ECO:0000256" key="2">
    <source>
        <dbReference type="ARBA" id="ARBA00022692"/>
    </source>
</evidence>
<dbReference type="GO" id="GO:0005886">
    <property type="term" value="C:plasma membrane"/>
    <property type="evidence" value="ECO:0007669"/>
    <property type="project" value="TreeGrafter"/>
</dbReference>
<name>A0A4S4LBV0_9AGAM</name>
<evidence type="ECO:0000256" key="1">
    <source>
        <dbReference type="ARBA" id="ARBA00004141"/>
    </source>
</evidence>
<keyword evidence="2 6" id="KW-0812">Transmembrane</keyword>
<evidence type="ECO:0000313" key="8">
    <source>
        <dbReference type="EMBL" id="THH08458.1"/>
    </source>
</evidence>
<dbReference type="PANTHER" id="PTHR23508">
    <property type="entry name" value="CARBOXYLIC ACID TRANSPORTER PROTEIN HOMOLOG"/>
    <property type="match status" value="1"/>
</dbReference>
<reference evidence="8 9" key="1">
    <citation type="submission" date="2019-02" db="EMBL/GenBank/DDBJ databases">
        <title>Genome sequencing of the rare red list fungi Phellinidium pouzarii.</title>
        <authorList>
            <person name="Buettner E."/>
            <person name="Kellner H."/>
        </authorList>
    </citation>
    <scope>NUCLEOTIDE SEQUENCE [LARGE SCALE GENOMIC DNA]</scope>
    <source>
        <strain evidence="8 9">DSM 108285</strain>
    </source>
</reference>
<proteinExistence type="predicted"/>
<dbReference type="AlphaFoldDB" id="A0A4S4LBV0"/>
<feature type="transmembrane region" description="Helical" evidence="6">
    <location>
        <begin position="124"/>
        <end position="146"/>
    </location>
</feature>
<dbReference type="CDD" id="cd17316">
    <property type="entry name" value="MFS_SV2_like"/>
    <property type="match status" value="1"/>
</dbReference>
<feature type="transmembrane region" description="Helical" evidence="6">
    <location>
        <begin position="379"/>
        <end position="402"/>
    </location>
</feature>
<feature type="transmembrane region" description="Helical" evidence="6">
    <location>
        <begin position="73"/>
        <end position="95"/>
    </location>
</feature>
<dbReference type="InterPro" id="IPR011701">
    <property type="entry name" value="MFS"/>
</dbReference>
<keyword evidence="9" id="KW-1185">Reference proteome</keyword>
<evidence type="ECO:0000256" key="5">
    <source>
        <dbReference type="SAM" id="MobiDB-lite"/>
    </source>
</evidence>
<dbReference type="Proteomes" id="UP000308199">
    <property type="component" value="Unassembled WGS sequence"/>
</dbReference>
<dbReference type="FunFam" id="1.20.1250.20:FF:000340">
    <property type="entry name" value="MFS transporter, SHS family, lactate transporter"/>
    <property type="match status" value="1"/>
</dbReference>
<feature type="transmembrane region" description="Helical" evidence="6">
    <location>
        <begin position="229"/>
        <end position="248"/>
    </location>
</feature>
<dbReference type="PANTHER" id="PTHR23508:SF10">
    <property type="entry name" value="CARBOXYLIC ACID TRANSPORTER PROTEIN HOMOLOG"/>
    <property type="match status" value="1"/>
</dbReference>
<dbReference type="PROSITE" id="PS50850">
    <property type="entry name" value="MFS"/>
    <property type="match status" value="1"/>
</dbReference>
<feature type="transmembrane region" description="Helical" evidence="6">
    <location>
        <begin position="326"/>
        <end position="348"/>
    </location>
</feature>
<feature type="compositionally biased region" description="Basic and acidic residues" evidence="5">
    <location>
        <begin position="521"/>
        <end position="532"/>
    </location>
</feature>
<accession>A0A4S4LBV0</accession>
<dbReference type="InterPro" id="IPR020846">
    <property type="entry name" value="MFS_dom"/>
</dbReference>
<dbReference type="InterPro" id="IPR036259">
    <property type="entry name" value="MFS_trans_sf"/>
</dbReference>
<comment type="caution">
    <text evidence="8">The sequence shown here is derived from an EMBL/GenBank/DDBJ whole genome shotgun (WGS) entry which is preliminary data.</text>
</comment>
<evidence type="ECO:0000256" key="3">
    <source>
        <dbReference type="ARBA" id="ARBA00022989"/>
    </source>
</evidence>
<feature type="transmembrane region" description="Helical" evidence="6">
    <location>
        <begin position="355"/>
        <end position="373"/>
    </location>
</feature>
<evidence type="ECO:0000259" key="7">
    <source>
        <dbReference type="PROSITE" id="PS50850"/>
    </source>
</evidence>
<feature type="transmembrane region" description="Helical" evidence="6">
    <location>
        <begin position="204"/>
        <end position="223"/>
    </location>
</feature>
<keyword evidence="3 6" id="KW-1133">Transmembrane helix</keyword>
<feature type="domain" description="Major facilitator superfamily (MFS) profile" evidence="7">
    <location>
        <begin position="87"/>
        <end position="482"/>
    </location>
</feature>
<protein>
    <recommendedName>
        <fullName evidence="7">Major facilitator superfamily (MFS) profile domain-containing protein</fullName>
    </recommendedName>
</protein>
<dbReference type="GO" id="GO:0015355">
    <property type="term" value="F:secondary active monocarboxylate transmembrane transporter activity"/>
    <property type="evidence" value="ECO:0007669"/>
    <property type="project" value="TreeGrafter"/>
</dbReference>
<evidence type="ECO:0000313" key="9">
    <source>
        <dbReference type="Proteomes" id="UP000308199"/>
    </source>
</evidence>
<dbReference type="Gene3D" id="1.20.1250.20">
    <property type="entry name" value="MFS general substrate transporter like domains"/>
    <property type="match status" value="2"/>
</dbReference>
<dbReference type="EMBL" id="SGPK01000099">
    <property type="protein sequence ID" value="THH08458.1"/>
    <property type="molecule type" value="Genomic_DNA"/>
</dbReference>
<keyword evidence="4 6" id="KW-0472">Membrane</keyword>
<gene>
    <name evidence="8" type="ORF">EW145_g2701</name>
</gene>
<evidence type="ECO:0000256" key="6">
    <source>
        <dbReference type="SAM" id="Phobius"/>
    </source>
</evidence>
<dbReference type="GO" id="GO:0035879">
    <property type="term" value="P:plasma membrane lactate transport"/>
    <property type="evidence" value="ECO:0007669"/>
    <property type="project" value="TreeGrafter"/>
</dbReference>
<comment type="subcellular location">
    <subcellularLocation>
        <location evidence="1">Membrane</location>
        <topology evidence="1">Multi-pass membrane protein</topology>
    </subcellularLocation>
</comment>
<sequence>MRGGRGSGEDGVFSSILTDSDYIYQTPRIHVPSAPPVVVHHDNIQVQVALAMPPYFLRNLIPKRDKTVHSRTLISSLVSLTLLQWIQVFCGWLAWTCDAVDFFSVSLSVTALQAQFGGRRASDITTSITLTLLFRPVGAVLFGVLSDRYGRRWPLVVNLLLCCVLQIGSGFVQTFRQFLAVRCLFGITMGVEVRGFMSGVVQQGYAVGYLFAAVINLRLVPAVPQNWRALFWTAAGISFFAAIVRALTPESELFLRAKRIESEKGTSTKHKTRIFLHELKVMLKRHWLLCIYAVLLMTGFNFLSHGSQDLYPTYLTASKNFSSNQATIATIIGNCGAIAGGAIAGWASQYVGRRLTILICVILIAVFIPLWILPSSFSALSAGAFCIQFGVQGAWGVIPIFLSEISPPAFRGTFPGVAYQLGNMVSSASAQIEATGGNHLRTTIVENGVPTNVPDYAKVQGILIGVVCAFVVVVTIVGPEHHGAHFERAKTAFEEGGGADENIDNDIVRNGDVSTSSAHPSLREENEKQSDV</sequence>
<organism evidence="8 9">
    <name type="scientific">Phellinidium pouzarii</name>
    <dbReference type="NCBI Taxonomy" id="167371"/>
    <lineage>
        <taxon>Eukaryota</taxon>
        <taxon>Fungi</taxon>
        <taxon>Dikarya</taxon>
        <taxon>Basidiomycota</taxon>
        <taxon>Agaricomycotina</taxon>
        <taxon>Agaricomycetes</taxon>
        <taxon>Hymenochaetales</taxon>
        <taxon>Hymenochaetaceae</taxon>
        <taxon>Phellinidium</taxon>
    </lineage>
</organism>
<dbReference type="SUPFAM" id="SSF103473">
    <property type="entry name" value="MFS general substrate transporter"/>
    <property type="match status" value="1"/>
</dbReference>
<dbReference type="Pfam" id="PF07690">
    <property type="entry name" value="MFS_1"/>
    <property type="match status" value="1"/>
</dbReference>
<feature type="region of interest" description="Disordered" evidence="5">
    <location>
        <begin position="496"/>
        <end position="532"/>
    </location>
</feature>
<dbReference type="OrthoDB" id="5296287at2759"/>
<feature type="transmembrane region" description="Helical" evidence="6">
    <location>
        <begin position="153"/>
        <end position="172"/>
    </location>
</feature>
<evidence type="ECO:0000256" key="4">
    <source>
        <dbReference type="ARBA" id="ARBA00023136"/>
    </source>
</evidence>